<feature type="signal peptide" evidence="14">
    <location>
        <begin position="1"/>
        <end position="28"/>
    </location>
</feature>
<dbReference type="FunFam" id="2.60.40.3210:FF:000001">
    <property type="entry name" value="Zona pellucida sperm-binding protein 3"/>
    <property type="match status" value="1"/>
</dbReference>
<reference evidence="16" key="1">
    <citation type="submission" date="2022-02" db="EMBL/GenBank/DDBJ databases">
        <title>Atlantic sturgeon de novo genome assembly.</title>
        <authorList>
            <person name="Stock M."/>
            <person name="Klopp C."/>
            <person name="Guiguen Y."/>
            <person name="Cabau C."/>
            <person name="Parinello H."/>
            <person name="Santidrian Yebra-Pimentel E."/>
            <person name="Kuhl H."/>
            <person name="Dirks R.P."/>
            <person name="Guessner J."/>
            <person name="Wuertz S."/>
            <person name="Du K."/>
            <person name="Schartl M."/>
        </authorList>
    </citation>
    <scope>NUCLEOTIDE SEQUENCE</scope>
    <source>
        <strain evidence="16">STURGEONOMICS-FGT-2020</strain>
        <tissue evidence="16">Whole blood</tissue>
    </source>
</reference>
<dbReference type="Gene3D" id="2.60.40.3210">
    <property type="entry name" value="Zona pellucida, ZP-N domain"/>
    <property type="match status" value="1"/>
</dbReference>
<dbReference type="GO" id="GO:0035803">
    <property type="term" value="P:egg coat formation"/>
    <property type="evidence" value="ECO:0007669"/>
    <property type="project" value="UniProtKB-UniRule"/>
</dbReference>
<evidence type="ECO:0000256" key="6">
    <source>
        <dbReference type="ARBA" id="ARBA00022530"/>
    </source>
</evidence>
<dbReference type="EMBL" id="JAGXEW010000040">
    <property type="protein sequence ID" value="KAK1153543.1"/>
    <property type="molecule type" value="Genomic_DNA"/>
</dbReference>
<evidence type="ECO:0000259" key="15">
    <source>
        <dbReference type="PROSITE" id="PS51034"/>
    </source>
</evidence>
<dbReference type="GO" id="GO:0032190">
    <property type="term" value="F:acrosin binding"/>
    <property type="evidence" value="ECO:0007669"/>
    <property type="project" value="TreeGrafter"/>
</dbReference>
<evidence type="ECO:0000256" key="14">
    <source>
        <dbReference type="RuleBase" id="RU367066"/>
    </source>
</evidence>
<dbReference type="InterPro" id="IPR001507">
    <property type="entry name" value="ZP_dom"/>
</dbReference>
<evidence type="ECO:0000256" key="5">
    <source>
        <dbReference type="ARBA" id="ARBA00022525"/>
    </source>
</evidence>
<feature type="transmembrane region" description="Helical" evidence="14">
    <location>
        <begin position="475"/>
        <end position="497"/>
    </location>
</feature>
<evidence type="ECO:0000313" key="16">
    <source>
        <dbReference type="EMBL" id="KAK1153543.1"/>
    </source>
</evidence>
<dbReference type="Gene3D" id="2.60.40.4100">
    <property type="entry name" value="Zona pellucida, ZP-C domain"/>
    <property type="match status" value="1"/>
</dbReference>
<evidence type="ECO:0000256" key="12">
    <source>
        <dbReference type="ARBA" id="ARBA00023157"/>
    </source>
</evidence>
<dbReference type="GO" id="GO:0005886">
    <property type="term" value="C:plasma membrane"/>
    <property type="evidence" value="ECO:0007669"/>
    <property type="project" value="UniProtKB-SubCell"/>
</dbReference>
<comment type="similarity">
    <text evidence="2 14">Belongs to the ZP domain family. ZPC subfamily.</text>
</comment>
<dbReference type="InterPro" id="IPR042235">
    <property type="entry name" value="ZP-C_dom"/>
</dbReference>
<evidence type="ECO:0000256" key="4">
    <source>
        <dbReference type="ARBA" id="ARBA00022475"/>
    </source>
</evidence>
<dbReference type="PANTHER" id="PTHR11576:SF2">
    <property type="entry name" value="ZONA PELLUCIDA SPERM-BINDING PROTEIN 3"/>
    <property type="match status" value="1"/>
</dbReference>
<evidence type="ECO:0000256" key="2">
    <source>
        <dbReference type="ARBA" id="ARBA00006735"/>
    </source>
</evidence>
<dbReference type="Pfam" id="PF23344">
    <property type="entry name" value="ZP-N"/>
    <property type="match status" value="1"/>
</dbReference>
<evidence type="ECO:0000256" key="9">
    <source>
        <dbReference type="ARBA" id="ARBA00022729"/>
    </source>
</evidence>
<evidence type="ECO:0000256" key="3">
    <source>
        <dbReference type="ARBA" id="ARBA00017980"/>
    </source>
</evidence>
<keyword evidence="4 14" id="KW-1003">Cell membrane</keyword>
<dbReference type="PRINTS" id="PR00023">
    <property type="entry name" value="ZPELLUCIDA"/>
</dbReference>
<evidence type="ECO:0000256" key="13">
    <source>
        <dbReference type="ARBA" id="ARBA00023180"/>
    </source>
</evidence>
<dbReference type="InterPro" id="IPR055356">
    <property type="entry name" value="ZP-N"/>
</dbReference>
<evidence type="ECO:0000256" key="8">
    <source>
        <dbReference type="ARBA" id="ARBA00022692"/>
    </source>
</evidence>
<keyword evidence="8 14" id="KW-0812">Transmembrane</keyword>
<keyword evidence="17" id="KW-1185">Reference proteome</keyword>
<keyword evidence="12 14" id="KW-1015">Disulfide bond</keyword>
<keyword evidence="9 14" id="KW-0732">Signal</keyword>
<evidence type="ECO:0000256" key="11">
    <source>
        <dbReference type="ARBA" id="ARBA00023136"/>
    </source>
</evidence>
<feature type="chain" id="PRO_5041775413" description="Zona pellucida sperm-binding protein 3" evidence="14">
    <location>
        <begin position="29"/>
        <end position="510"/>
    </location>
</feature>
<accession>A0AAD8FS04</accession>
<protein>
    <recommendedName>
        <fullName evidence="3 14">Zona pellucida sperm-binding protein 3</fullName>
    </recommendedName>
</protein>
<comment type="PTM">
    <text evidence="14">Proteolytically cleaved before the transmembrane segment to yield the secreted ectodomain incorporated in the zona pellucida.</text>
</comment>
<dbReference type="GO" id="GO:0035804">
    <property type="term" value="F:structural constituent of egg coat"/>
    <property type="evidence" value="ECO:0007669"/>
    <property type="project" value="UniProtKB-UniRule"/>
</dbReference>
<keyword evidence="7 14" id="KW-0165">Cleavage on pair of basic residues</keyword>
<name>A0AAD8FS04_ACIOX</name>
<dbReference type="Proteomes" id="UP001230051">
    <property type="component" value="Unassembled WGS sequence"/>
</dbReference>
<organism evidence="16 17">
    <name type="scientific">Acipenser oxyrinchus oxyrinchus</name>
    <dbReference type="NCBI Taxonomy" id="40147"/>
    <lineage>
        <taxon>Eukaryota</taxon>
        <taxon>Metazoa</taxon>
        <taxon>Chordata</taxon>
        <taxon>Craniata</taxon>
        <taxon>Vertebrata</taxon>
        <taxon>Euteleostomi</taxon>
        <taxon>Actinopterygii</taxon>
        <taxon>Chondrostei</taxon>
        <taxon>Acipenseriformes</taxon>
        <taxon>Acipenseridae</taxon>
        <taxon>Acipenser</taxon>
    </lineage>
</organism>
<keyword evidence="11 14" id="KW-0472">Membrane</keyword>
<dbReference type="FunFam" id="2.60.40.4100:FF:000002">
    <property type="entry name" value="Zona pellucida sperm-binding protein 3"/>
    <property type="match status" value="1"/>
</dbReference>
<dbReference type="AlphaFoldDB" id="A0AAD8FS04"/>
<comment type="domain">
    <text evidence="14">The ZP domain is involved in the polymerization of the ZP proteins to form the zona pellucida.</text>
</comment>
<keyword evidence="6 14" id="KW-0272">Extracellular matrix</keyword>
<evidence type="ECO:0000256" key="10">
    <source>
        <dbReference type="ARBA" id="ARBA00022989"/>
    </source>
</evidence>
<dbReference type="PROSITE" id="PS51034">
    <property type="entry name" value="ZP_2"/>
    <property type="match status" value="1"/>
</dbReference>
<dbReference type="PANTHER" id="PTHR11576">
    <property type="entry name" value="ZONA PELLUCIDA SPERM-BINDING PROTEIN 3"/>
    <property type="match status" value="1"/>
</dbReference>
<keyword evidence="13" id="KW-0325">Glycoprotein</keyword>
<dbReference type="InterPro" id="IPR048290">
    <property type="entry name" value="ZP_chr"/>
</dbReference>
<evidence type="ECO:0000313" key="17">
    <source>
        <dbReference type="Proteomes" id="UP001230051"/>
    </source>
</evidence>
<dbReference type="Pfam" id="PF00100">
    <property type="entry name" value="Zona_pellucida"/>
    <property type="match status" value="1"/>
</dbReference>
<evidence type="ECO:0000256" key="1">
    <source>
        <dbReference type="ARBA" id="ARBA00004498"/>
    </source>
</evidence>
<comment type="function">
    <text evidence="14">Component of the zona pellucida, an extracellular matrix surrounding oocytes which mediates sperm binding, induction of the acrosome reaction and prevents post-fertilization polyspermy. The zona pellucida is composed of 3 to 4 glycoproteins, ZP1, ZP2, ZP3, and ZP4. ZP3 is essential for sperm binding and zona matrix formation.</text>
</comment>
<dbReference type="GO" id="GO:2000344">
    <property type="term" value="P:positive regulation of acrosome reaction"/>
    <property type="evidence" value="ECO:0007669"/>
    <property type="project" value="UniProtKB-UniRule"/>
</dbReference>
<comment type="caution">
    <text evidence="16">The sequence shown here is derived from an EMBL/GenBank/DDBJ whole genome shotgun (WGS) entry which is preliminary data.</text>
</comment>
<gene>
    <name evidence="16" type="primary">ZP3</name>
    <name evidence="16" type="ORF">AOXY_G29615</name>
</gene>
<evidence type="ECO:0000256" key="7">
    <source>
        <dbReference type="ARBA" id="ARBA00022685"/>
    </source>
</evidence>
<proteinExistence type="inferred from homology"/>
<comment type="subcellular location">
    <subcellularLocation>
        <location evidence="1">Secreted</location>
        <location evidence="1">Extracellular space</location>
        <location evidence="1">Extracellular matrix</location>
    </subcellularLocation>
    <subcellularLocation>
        <location evidence="14">Zona pellucida</location>
    </subcellularLocation>
    <subcellularLocation>
        <location evidence="14">Cell membrane</location>
        <topology evidence="14">Single-pass type I membrane protein</topology>
    </subcellularLocation>
</comment>
<dbReference type="InterPro" id="IPR055355">
    <property type="entry name" value="ZP-C"/>
</dbReference>
<dbReference type="SMART" id="SM00241">
    <property type="entry name" value="ZP"/>
    <property type="match status" value="1"/>
</dbReference>
<dbReference type="GO" id="GO:0035805">
    <property type="term" value="C:egg coat"/>
    <property type="evidence" value="ECO:0007669"/>
    <property type="project" value="UniProtKB-SubCell"/>
</dbReference>
<feature type="domain" description="ZP" evidence="15">
    <location>
        <begin position="127"/>
        <end position="388"/>
    </location>
</feature>
<keyword evidence="5 14" id="KW-0964">Secreted</keyword>
<sequence length="510" mass="54948">MLFAKRAEFLTTASVIVVLLAVLQGAFSWEDWPRVPIGQKQRDSSAVQLQDSNDLSASPQFKRSRVGQQLKDSAVRVAQQIKSFVDYLKPPNPPQPGGRAVLPQPGGRAVLPQPGGRAVLPQTVAAQCGEAKVVVTVKRDLFGNGQLIKASDVSLGSCGVTRQDDATQSVIFEAQLQECGSTLMMVADQLVYSFTLKYQPSRNFNQPIVRSNSAQVSIECRYMRKQNVSSNALRPTWRPFSSTRSAEGALGFSLKLLADDWLTQRTSNVYSLGDVLNIEASIDGSSHTPLRLFVDSCVATMVPDRNASPRYVFIENSGCLVDAKVSGSGSRFISPRVQNTKLQLRLDAFRFYSDPRSSIYITCHLKVAAASQNVDSVNKACSFTASSSRWSSVDGSDQVCSCCNTGSCGTGAPSRRRRGSEAAGSMVLDWEGDARVGPLVILETLPDLDAPKQPEAPSLQLEAEDRTARGFPVEVLVLAGVVSAVSLGCIAALAAVLHRRPGKPTACSFN</sequence>
<dbReference type="GO" id="GO:0007339">
    <property type="term" value="P:binding of sperm to zona pellucida"/>
    <property type="evidence" value="ECO:0007669"/>
    <property type="project" value="UniProtKB-UniRule"/>
</dbReference>
<keyword evidence="10 14" id="KW-1133">Transmembrane helix</keyword>